<feature type="transmembrane region" description="Helical" evidence="7">
    <location>
        <begin position="183"/>
        <end position="209"/>
    </location>
</feature>
<evidence type="ECO:0000256" key="1">
    <source>
        <dbReference type="ARBA" id="ARBA00004141"/>
    </source>
</evidence>
<proteinExistence type="inferred from homology"/>
<feature type="domain" description="Rhodopsin" evidence="8">
    <location>
        <begin position="47"/>
        <end position="282"/>
    </location>
</feature>
<keyword evidence="10" id="KW-1185">Reference proteome</keyword>
<feature type="transmembrane region" description="Helical" evidence="7">
    <location>
        <begin position="140"/>
        <end position="163"/>
    </location>
</feature>
<evidence type="ECO:0000256" key="3">
    <source>
        <dbReference type="ARBA" id="ARBA00022989"/>
    </source>
</evidence>
<feature type="transmembrane region" description="Helical" evidence="7">
    <location>
        <begin position="255"/>
        <end position="282"/>
    </location>
</feature>
<gene>
    <name evidence="9" type="ORF">VTL71DRAFT_3865</name>
</gene>
<dbReference type="PANTHER" id="PTHR33048:SF108">
    <property type="entry name" value="INTEGRAL MEMBRANE PROTEIN"/>
    <property type="match status" value="1"/>
</dbReference>
<dbReference type="Pfam" id="PF20684">
    <property type="entry name" value="Fung_rhodopsin"/>
    <property type="match status" value="1"/>
</dbReference>
<evidence type="ECO:0000259" key="8">
    <source>
        <dbReference type="Pfam" id="PF20684"/>
    </source>
</evidence>
<comment type="caution">
    <text evidence="9">The sequence shown here is derived from an EMBL/GenBank/DDBJ whole genome shotgun (WGS) entry which is preliminary data.</text>
</comment>
<keyword evidence="4 7" id="KW-0472">Membrane</keyword>
<evidence type="ECO:0000256" key="5">
    <source>
        <dbReference type="ARBA" id="ARBA00038359"/>
    </source>
</evidence>
<feature type="transmembrane region" description="Helical" evidence="7">
    <location>
        <begin position="62"/>
        <end position="82"/>
    </location>
</feature>
<dbReference type="InterPro" id="IPR052337">
    <property type="entry name" value="SAT4-like"/>
</dbReference>
<evidence type="ECO:0000256" key="7">
    <source>
        <dbReference type="SAM" id="Phobius"/>
    </source>
</evidence>
<keyword evidence="2 7" id="KW-0812">Transmembrane</keyword>
<feature type="transmembrane region" description="Helical" evidence="7">
    <location>
        <begin position="221"/>
        <end position="243"/>
    </location>
</feature>
<comment type="similarity">
    <text evidence="5">Belongs to the SAT4 family.</text>
</comment>
<evidence type="ECO:0000256" key="4">
    <source>
        <dbReference type="ARBA" id="ARBA00023136"/>
    </source>
</evidence>
<name>A0ABR4C5E9_9HELO</name>
<feature type="transmembrane region" description="Helical" evidence="7">
    <location>
        <begin position="28"/>
        <end position="50"/>
    </location>
</feature>
<feature type="compositionally biased region" description="Basic and acidic residues" evidence="6">
    <location>
        <begin position="316"/>
        <end position="329"/>
    </location>
</feature>
<sequence length="367" mass="40906">MSTTHGSTAPPLGVTPNFENPEDVLNTINLVTIVITIAVMAPLVLGRVLIRTYITKMFMVEDYFCVVAWALSTAYCVTGIYMGNHGGGNHDWEVTEDNMIGFQKALYADTISYGPAAWSIKTTLLLIFARVFSPFRRTVIFIYVFIFAMLMYYFPVMFIKIRICNPIEFLWTPDLEAVCFDRVTLFYCDTIMSALTDIVILVLPIPLVWSLHMPLKKKLRIAALLGAGGLATGASVVRLILVFQPNSFDDETVSFIRFNLLGIAEVGIGIICACLPAFNIFFTKRRLDRSRITATPTNRSNRSQYISSTKMSRMKSSRDAESSGDEGRSLTRVPTGTTCVGVTSMEVVNPMEDLVLQLERADTETKS</sequence>
<protein>
    <recommendedName>
        <fullName evidence="8">Rhodopsin domain-containing protein</fullName>
    </recommendedName>
</protein>
<evidence type="ECO:0000313" key="9">
    <source>
        <dbReference type="EMBL" id="KAL2064727.1"/>
    </source>
</evidence>
<feature type="compositionally biased region" description="Polar residues" evidence="6">
    <location>
        <begin position="294"/>
        <end position="306"/>
    </location>
</feature>
<feature type="region of interest" description="Disordered" evidence="6">
    <location>
        <begin position="294"/>
        <end position="336"/>
    </location>
</feature>
<evidence type="ECO:0000256" key="6">
    <source>
        <dbReference type="SAM" id="MobiDB-lite"/>
    </source>
</evidence>
<dbReference type="EMBL" id="JAZHXI010000013">
    <property type="protein sequence ID" value="KAL2064727.1"/>
    <property type="molecule type" value="Genomic_DNA"/>
</dbReference>
<evidence type="ECO:0000313" key="10">
    <source>
        <dbReference type="Proteomes" id="UP001595075"/>
    </source>
</evidence>
<dbReference type="PANTHER" id="PTHR33048">
    <property type="entry name" value="PTH11-LIKE INTEGRAL MEMBRANE PROTEIN (AFU_ORTHOLOGUE AFUA_5G11245)"/>
    <property type="match status" value="1"/>
</dbReference>
<dbReference type="Proteomes" id="UP001595075">
    <property type="component" value="Unassembled WGS sequence"/>
</dbReference>
<feature type="transmembrane region" description="Helical" evidence="7">
    <location>
        <begin position="116"/>
        <end position="133"/>
    </location>
</feature>
<accession>A0ABR4C5E9</accession>
<dbReference type="InterPro" id="IPR049326">
    <property type="entry name" value="Rhodopsin_dom_fungi"/>
</dbReference>
<reference evidence="9 10" key="1">
    <citation type="journal article" date="2024" name="Commun. Biol.">
        <title>Comparative genomic analysis of thermophilic fungi reveals convergent evolutionary adaptations and gene losses.</title>
        <authorList>
            <person name="Steindorff A.S."/>
            <person name="Aguilar-Pontes M.V."/>
            <person name="Robinson A.J."/>
            <person name="Andreopoulos B."/>
            <person name="LaButti K."/>
            <person name="Kuo A."/>
            <person name="Mondo S."/>
            <person name="Riley R."/>
            <person name="Otillar R."/>
            <person name="Haridas S."/>
            <person name="Lipzen A."/>
            <person name="Grimwood J."/>
            <person name="Schmutz J."/>
            <person name="Clum A."/>
            <person name="Reid I.D."/>
            <person name="Moisan M.C."/>
            <person name="Butler G."/>
            <person name="Nguyen T.T.M."/>
            <person name="Dewar K."/>
            <person name="Conant G."/>
            <person name="Drula E."/>
            <person name="Henrissat B."/>
            <person name="Hansel C."/>
            <person name="Singer S."/>
            <person name="Hutchinson M.I."/>
            <person name="de Vries R.P."/>
            <person name="Natvig D.O."/>
            <person name="Powell A.J."/>
            <person name="Tsang A."/>
            <person name="Grigoriev I.V."/>
        </authorList>
    </citation>
    <scope>NUCLEOTIDE SEQUENCE [LARGE SCALE GENOMIC DNA]</scope>
    <source>
        <strain evidence="9 10">CBS 494.80</strain>
    </source>
</reference>
<comment type="subcellular location">
    <subcellularLocation>
        <location evidence="1">Membrane</location>
        <topology evidence="1">Multi-pass membrane protein</topology>
    </subcellularLocation>
</comment>
<keyword evidence="3 7" id="KW-1133">Transmembrane helix</keyword>
<evidence type="ECO:0000256" key="2">
    <source>
        <dbReference type="ARBA" id="ARBA00022692"/>
    </source>
</evidence>
<organism evidence="9 10">
    <name type="scientific">Oculimacula yallundae</name>
    <dbReference type="NCBI Taxonomy" id="86028"/>
    <lineage>
        <taxon>Eukaryota</taxon>
        <taxon>Fungi</taxon>
        <taxon>Dikarya</taxon>
        <taxon>Ascomycota</taxon>
        <taxon>Pezizomycotina</taxon>
        <taxon>Leotiomycetes</taxon>
        <taxon>Helotiales</taxon>
        <taxon>Ploettnerulaceae</taxon>
        <taxon>Oculimacula</taxon>
    </lineage>
</organism>